<dbReference type="Pfam" id="PF00097">
    <property type="entry name" value="zf-C3HC4"/>
    <property type="match status" value="1"/>
</dbReference>
<reference evidence="7 8" key="1">
    <citation type="journal article" date="2018" name="PLoS ONE">
        <title>The draft genome of Kipferlia bialata reveals reductive genome evolution in fornicate parasites.</title>
        <authorList>
            <person name="Tanifuji G."/>
            <person name="Takabayashi S."/>
            <person name="Kume K."/>
            <person name="Takagi M."/>
            <person name="Nakayama T."/>
            <person name="Kamikawa R."/>
            <person name="Inagaki Y."/>
            <person name="Hashimoto T."/>
        </authorList>
    </citation>
    <scope>NUCLEOTIDE SEQUENCE [LARGE SCALE GENOMIC DNA]</scope>
    <source>
        <strain evidence="7">NY0173</strain>
    </source>
</reference>
<keyword evidence="8" id="KW-1185">Reference proteome</keyword>
<dbReference type="InterPro" id="IPR013083">
    <property type="entry name" value="Znf_RING/FYVE/PHD"/>
</dbReference>
<accession>A0A391P1K1</accession>
<evidence type="ECO:0000259" key="6">
    <source>
        <dbReference type="PROSITE" id="PS50089"/>
    </source>
</evidence>
<sequence>SPSPFLFTPCQHVFHKECLTEWLNSKKDGYACTQSTCPECRAQCSLARCLAILGQDTSADESQDDTPQTLSQTPLSLEGLDGVSGPSLAMRSVVQALDTQL</sequence>
<dbReference type="Gene3D" id="3.30.40.10">
    <property type="entry name" value="Zinc/RING finger domain, C3HC4 (zinc finger)"/>
    <property type="match status" value="1"/>
</dbReference>
<dbReference type="PROSITE" id="PS50089">
    <property type="entry name" value="ZF_RING_2"/>
    <property type="match status" value="1"/>
</dbReference>
<evidence type="ECO:0000256" key="4">
    <source>
        <dbReference type="PROSITE-ProRule" id="PRU00175"/>
    </source>
</evidence>
<dbReference type="EMBL" id="BDIP01000751">
    <property type="protein sequence ID" value="GCA62472.1"/>
    <property type="molecule type" value="Genomic_DNA"/>
</dbReference>
<dbReference type="Proteomes" id="UP000265618">
    <property type="component" value="Unassembled WGS sequence"/>
</dbReference>
<dbReference type="SUPFAM" id="SSF57850">
    <property type="entry name" value="RING/U-box"/>
    <property type="match status" value="1"/>
</dbReference>
<protein>
    <recommendedName>
        <fullName evidence="6">RING-type domain-containing protein</fullName>
    </recommendedName>
</protein>
<keyword evidence="2 4" id="KW-0863">Zinc-finger</keyword>
<evidence type="ECO:0000256" key="2">
    <source>
        <dbReference type="ARBA" id="ARBA00022771"/>
    </source>
</evidence>
<dbReference type="InterPro" id="IPR018957">
    <property type="entry name" value="Znf_C3HC4_RING-type"/>
</dbReference>
<dbReference type="GO" id="GO:0008270">
    <property type="term" value="F:zinc ion binding"/>
    <property type="evidence" value="ECO:0007669"/>
    <property type="project" value="UniProtKB-KW"/>
</dbReference>
<organism evidence="7 8">
    <name type="scientific">Kipferlia bialata</name>
    <dbReference type="NCBI Taxonomy" id="797122"/>
    <lineage>
        <taxon>Eukaryota</taxon>
        <taxon>Metamonada</taxon>
        <taxon>Carpediemonas-like organisms</taxon>
        <taxon>Kipferlia</taxon>
    </lineage>
</organism>
<evidence type="ECO:0000256" key="3">
    <source>
        <dbReference type="ARBA" id="ARBA00022833"/>
    </source>
</evidence>
<gene>
    <name evidence="7" type="ORF">KIPB_003766</name>
</gene>
<feature type="region of interest" description="Disordered" evidence="5">
    <location>
        <begin position="57"/>
        <end position="85"/>
    </location>
</feature>
<feature type="non-terminal residue" evidence="7">
    <location>
        <position position="101"/>
    </location>
</feature>
<feature type="domain" description="RING-type" evidence="6">
    <location>
        <begin position="9"/>
        <end position="41"/>
    </location>
</feature>
<dbReference type="InterPro" id="IPR001841">
    <property type="entry name" value="Znf_RING"/>
</dbReference>
<dbReference type="OrthoDB" id="9984778at2759"/>
<evidence type="ECO:0000256" key="5">
    <source>
        <dbReference type="SAM" id="MobiDB-lite"/>
    </source>
</evidence>
<dbReference type="AlphaFoldDB" id="A0A391P1K1"/>
<evidence type="ECO:0000313" key="8">
    <source>
        <dbReference type="Proteomes" id="UP000265618"/>
    </source>
</evidence>
<proteinExistence type="predicted"/>
<keyword evidence="3" id="KW-0862">Zinc</keyword>
<evidence type="ECO:0000313" key="7">
    <source>
        <dbReference type="EMBL" id="GCA62472.1"/>
    </source>
</evidence>
<keyword evidence="1" id="KW-0479">Metal-binding</keyword>
<name>A0A391P1K1_9EUKA</name>
<feature type="compositionally biased region" description="Polar residues" evidence="5">
    <location>
        <begin position="65"/>
        <end position="75"/>
    </location>
</feature>
<comment type="caution">
    <text evidence="7">The sequence shown here is derived from an EMBL/GenBank/DDBJ whole genome shotgun (WGS) entry which is preliminary data.</text>
</comment>
<evidence type="ECO:0000256" key="1">
    <source>
        <dbReference type="ARBA" id="ARBA00022723"/>
    </source>
</evidence>